<dbReference type="Proteomes" id="UP001321861">
    <property type="component" value="Chromosome"/>
</dbReference>
<gene>
    <name evidence="1" type="ORF">XA3_10290</name>
</gene>
<dbReference type="SUPFAM" id="SSF55785">
    <property type="entry name" value="PYP-like sensor domain (PAS domain)"/>
    <property type="match status" value="1"/>
</dbReference>
<accession>A0AAU9D529</accession>
<protein>
    <submittedName>
        <fullName evidence="1">Uncharacterized protein</fullName>
    </submittedName>
</protein>
<dbReference type="RefSeq" id="WP_317636466.1">
    <property type="nucleotide sequence ID" value="NZ_AP026802.1"/>
</dbReference>
<proteinExistence type="predicted"/>
<name>A0AAU9D529_9LACO</name>
<dbReference type="KEGG" id="xap:XA3_10290"/>
<sequence>MEQIDLTTGSLNLSQLQNIFRIIPQEFDFIDEKDIIRWYSNNSERIFDREPSALNKHVLDVHPSKSADRIIKLLDQMHNGTVNEQVMVIPAKGKQIQISFYAVKDENEKYLGCIEVTQDVSHLVGKTKLGHMADLIKKRFSKGSS</sequence>
<dbReference type="Gene3D" id="3.30.450.20">
    <property type="entry name" value="PAS domain"/>
    <property type="match status" value="1"/>
</dbReference>
<dbReference type="Pfam" id="PF13596">
    <property type="entry name" value="PAS_10"/>
    <property type="match status" value="1"/>
</dbReference>
<organism evidence="1 2">
    <name type="scientific">Xylocopilactobacillus apicola</name>
    <dbReference type="NCBI Taxonomy" id="2932184"/>
    <lineage>
        <taxon>Bacteria</taxon>
        <taxon>Bacillati</taxon>
        <taxon>Bacillota</taxon>
        <taxon>Bacilli</taxon>
        <taxon>Lactobacillales</taxon>
        <taxon>Lactobacillaceae</taxon>
        <taxon>Xylocopilactobacillus</taxon>
    </lineage>
</organism>
<keyword evidence="2" id="KW-1185">Reference proteome</keyword>
<dbReference type="AlphaFoldDB" id="A0AAU9D529"/>
<dbReference type="EMBL" id="AP026802">
    <property type="protein sequence ID" value="BDR58588.1"/>
    <property type="molecule type" value="Genomic_DNA"/>
</dbReference>
<evidence type="ECO:0000313" key="1">
    <source>
        <dbReference type="EMBL" id="BDR58588.1"/>
    </source>
</evidence>
<reference evidence="1 2" key="1">
    <citation type="journal article" date="2023" name="Microbiol. Spectr.">
        <title>Symbiosis of Carpenter Bees with Uncharacterized Lactic Acid Bacteria Showing NAD Auxotrophy.</title>
        <authorList>
            <person name="Kawasaki S."/>
            <person name="Ozawa K."/>
            <person name="Mori T."/>
            <person name="Yamamoto A."/>
            <person name="Ito M."/>
            <person name="Ohkuma M."/>
            <person name="Sakamoto M."/>
            <person name="Matsutani M."/>
        </authorList>
    </citation>
    <scope>NUCLEOTIDE SEQUENCE [LARGE SCALE GENOMIC DNA]</scope>
    <source>
        <strain evidence="1 2">XA3</strain>
    </source>
</reference>
<dbReference type="InterPro" id="IPR035965">
    <property type="entry name" value="PAS-like_dom_sf"/>
</dbReference>
<evidence type="ECO:0000313" key="2">
    <source>
        <dbReference type="Proteomes" id="UP001321861"/>
    </source>
</evidence>